<protein>
    <recommendedName>
        <fullName evidence="9">Magnesium transporter MgtE</fullName>
    </recommendedName>
</protein>
<dbReference type="NCBIfam" id="TIGR00400">
    <property type="entry name" value="mgtE"/>
    <property type="match status" value="1"/>
</dbReference>
<name>A0A7Z0JBZ4_9ACTN</name>
<dbReference type="Pfam" id="PF00571">
    <property type="entry name" value="CBS"/>
    <property type="match status" value="2"/>
</dbReference>
<reference evidence="11 12" key="1">
    <citation type="submission" date="2020-07" db="EMBL/GenBank/DDBJ databases">
        <title>Sequencing the genomes of 1000 actinobacteria strains.</title>
        <authorList>
            <person name="Klenk H.-P."/>
        </authorList>
    </citation>
    <scope>NUCLEOTIDE SEQUENCE [LARGE SCALE GENOMIC DNA]</scope>
    <source>
        <strain evidence="11 12">DSM 44442</strain>
    </source>
</reference>
<evidence type="ECO:0000256" key="6">
    <source>
        <dbReference type="ARBA" id="ARBA00022989"/>
    </source>
</evidence>
<dbReference type="GO" id="GO:0046872">
    <property type="term" value="F:metal ion binding"/>
    <property type="evidence" value="ECO:0007669"/>
    <property type="project" value="UniProtKB-KW"/>
</dbReference>
<dbReference type="Proteomes" id="UP000572051">
    <property type="component" value="Unassembled WGS sequence"/>
</dbReference>
<keyword evidence="3 9" id="KW-0813">Transport</keyword>
<comment type="function">
    <text evidence="9">Acts as a magnesium transporter.</text>
</comment>
<evidence type="ECO:0000259" key="10">
    <source>
        <dbReference type="PROSITE" id="PS51371"/>
    </source>
</evidence>
<dbReference type="SMART" id="SM00924">
    <property type="entry name" value="MgtE_N"/>
    <property type="match status" value="1"/>
</dbReference>
<dbReference type="GO" id="GO:0005886">
    <property type="term" value="C:plasma membrane"/>
    <property type="evidence" value="ECO:0007669"/>
    <property type="project" value="UniProtKB-SubCell"/>
</dbReference>
<feature type="transmembrane region" description="Helical" evidence="9">
    <location>
        <begin position="386"/>
        <end position="410"/>
    </location>
</feature>
<dbReference type="SUPFAM" id="SSF161093">
    <property type="entry name" value="MgtE membrane domain-like"/>
    <property type="match status" value="1"/>
</dbReference>
<dbReference type="Pfam" id="PF03448">
    <property type="entry name" value="MgtE_N"/>
    <property type="match status" value="1"/>
</dbReference>
<feature type="transmembrane region" description="Helical" evidence="9">
    <location>
        <begin position="285"/>
        <end position="304"/>
    </location>
</feature>
<evidence type="ECO:0000256" key="4">
    <source>
        <dbReference type="ARBA" id="ARBA00022692"/>
    </source>
</evidence>
<keyword evidence="6 9" id="KW-1133">Transmembrane helix</keyword>
<feature type="domain" description="CBS" evidence="10">
    <location>
        <begin position="136"/>
        <end position="199"/>
    </location>
</feature>
<keyword evidence="12" id="KW-1185">Reference proteome</keyword>
<keyword evidence="5 9" id="KW-0460">Magnesium</keyword>
<dbReference type="InterPro" id="IPR006668">
    <property type="entry name" value="Mg_transptr_MgtE_intracell_dom"/>
</dbReference>
<keyword evidence="9" id="KW-0479">Metal-binding</keyword>
<dbReference type="EMBL" id="JACCFS010000001">
    <property type="protein sequence ID" value="NYJ36828.1"/>
    <property type="molecule type" value="Genomic_DNA"/>
</dbReference>
<proteinExistence type="inferred from homology"/>
<evidence type="ECO:0000256" key="3">
    <source>
        <dbReference type="ARBA" id="ARBA00022448"/>
    </source>
</evidence>
<dbReference type="SMART" id="SM00116">
    <property type="entry name" value="CBS"/>
    <property type="match status" value="2"/>
</dbReference>
<gene>
    <name evidence="11" type="ORF">HNR10_004709</name>
</gene>
<sequence length="447" mass="48174">MSDGERAEELIDLVEQNDLTGIRLWLAEHRPHEIADELSRMTDRSVMVPFRLLDKDRELEVFEELDSGLQQEILLGLRDTAFHELLEEMDPDDRARLLGEAPAKIATRALAGLSPAERKMTAALLGYPEDSVGRYMTPETVILHRDLTVGRALEVVRARGADAETIYTLPVVSDGRRLVGTITLSDLVISDDEELLKDLVDVLAPRARATEPVEDAARLIQEANLVSLPVVDSEERFVGVFTFDDALEVIEAADSEDMARQSGASPVGEHYVSVSVLRLVGARSVWLMLLIVAATLTVNVMQVYEATLEEVTALALFVPMLVGTGGNVGAQSATAIVRALAVGEVRVRDLPSVIWKEGRVGLLLGVMLAGIALTIGVLLVGFDIGLVVACSVIAICTWAAIIGSSMPLLARKVGVDPAVVSSPMVATLVDATGLLIYFSIARLVLGI</sequence>
<dbReference type="Gene3D" id="1.25.60.10">
    <property type="entry name" value="MgtE N-terminal domain-like"/>
    <property type="match status" value="1"/>
</dbReference>
<evidence type="ECO:0000256" key="1">
    <source>
        <dbReference type="ARBA" id="ARBA00004141"/>
    </source>
</evidence>
<comment type="similarity">
    <text evidence="2 9">Belongs to the SLC41A transporter family.</text>
</comment>
<evidence type="ECO:0000256" key="9">
    <source>
        <dbReference type="RuleBase" id="RU362011"/>
    </source>
</evidence>
<feature type="transmembrane region" description="Helical" evidence="9">
    <location>
        <begin position="422"/>
        <end position="445"/>
    </location>
</feature>
<dbReference type="RefSeq" id="WP_179827048.1">
    <property type="nucleotide sequence ID" value="NZ_JACCFS010000001.1"/>
</dbReference>
<dbReference type="Gene3D" id="1.10.357.20">
    <property type="entry name" value="SLC41 divalent cation transporters, integral membrane domain"/>
    <property type="match status" value="1"/>
</dbReference>
<comment type="subcellular location">
    <subcellularLocation>
        <location evidence="9">Cell membrane</location>
        <topology evidence="9">Multi-pass membrane protein</topology>
    </subcellularLocation>
    <subcellularLocation>
        <location evidence="1">Membrane</location>
        <topology evidence="1">Multi-pass membrane protein</topology>
    </subcellularLocation>
</comment>
<dbReference type="SUPFAM" id="SSF54631">
    <property type="entry name" value="CBS-domain pair"/>
    <property type="match status" value="1"/>
</dbReference>
<keyword evidence="4 9" id="KW-0812">Transmembrane</keyword>
<dbReference type="CDD" id="cd04606">
    <property type="entry name" value="CBS_pair_Mg_transporter"/>
    <property type="match status" value="1"/>
</dbReference>
<accession>A0A7Z0JBZ4</accession>
<keyword evidence="7 9" id="KW-0472">Membrane</keyword>
<keyword evidence="9" id="KW-1003">Cell membrane</keyword>
<dbReference type="InterPro" id="IPR006669">
    <property type="entry name" value="MgtE_transporter"/>
</dbReference>
<evidence type="ECO:0000313" key="11">
    <source>
        <dbReference type="EMBL" id="NYJ36828.1"/>
    </source>
</evidence>
<dbReference type="InterPro" id="IPR000644">
    <property type="entry name" value="CBS_dom"/>
</dbReference>
<evidence type="ECO:0000256" key="7">
    <source>
        <dbReference type="ARBA" id="ARBA00023136"/>
    </source>
</evidence>
<dbReference type="GO" id="GO:0015095">
    <property type="term" value="F:magnesium ion transmembrane transporter activity"/>
    <property type="evidence" value="ECO:0007669"/>
    <property type="project" value="UniProtKB-UniRule"/>
</dbReference>
<comment type="subunit">
    <text evidence="9">Homodimer.</text>
</comment>
<feature type="transmembrane region" description="Helical" evidence="9">
    <location>
        <begin position="316"/>
        <end position="340"/>
    </location>
</feature>
<feature type="transmembrane region" description="Helical" evidence="9">
    <location>
        <begin position="360"/>
        <end position="380"/>
    </location>
</feature>
<dbReference type="InterPro" id="IPR038076">
    <property type="entry name" value="MgtE_N_sf"/>
</dbReference>
<evidence type="ECO:0000313" key="12">
    <source>
        <dbReference type="Proteomes" id="UP000572051"/>
    </source>
</evidence>
<dbReference type="InterPro" id="IPR046342">
    <property type="entry name" value="CBS_dom_sf"/>
</dbReference>
<keyword evidence="8" id="KW-0129">CBS domain</keyword>
<dbReference type="PANTHER" id="PTHR43773">
    <property type="entry name" value="MAGNESIUM TRANSPORTER MGTE"/>
    <property type="match status" value="1"/>
</dbReference>
<dbReference type="Gene3D" id="3.10.580.10">
    <property type="entry name" value="CBS-domain"/>
    <property type="match status" value="1"/>
</dbReference>
<evidence type="ECO:0000256" key="2">
    <source>
        <dbReference type="ARBA" id="ARBA00009749"/>
    </source>
</evidence>
<dbReference type="SUPFAM" id="SSF158791">
    <property type="entry name" value="MgtE N-terminal domain-like"/>
    <property type="match status" value="1"/>
</dbReference>
<organism evidence="11 12">
    <name type="scientific">Nocardiopsis aegyptia</name>
    <dbReference type="NCBI Taxonomy" id="220378"/>
    <lineage>
        <taxon>Bacteria</taxon>
        <taxon>Bacillati</taxon>
        <taxon>Actinomycetota</taxon>
        <taxon>Actinomycetes</taxon>
        <taxon>Streptosporangiales</taxon>
        <taxon>Nocardiopsidaceae</taxon>
        <taxon>Nocardiopsis</taxon>
    </lineage>
</organism>
<evidence type="ECO:0000256" key="8">
    <source>
        <dbReference type="PROSITE-ProRule" id="PRU00703"/>
    </source>
</evidence>
<comment type="caution">
    <text evidence="11">The sequence shown here is derived from an EMBL/GenBank/DDBJ whole genome shotgun (WGS) entry which is preliminary data.</text>
</comment>
<dbReference type="InterPro" id="IPR006667">
    <property type="entry name" value="SLC41_membr_dom"/>
</dbReference>
<dbReference type="Pfam" id="PF01769">
    <property type="entry name" value="MgtE"/>
    <property type="match status" value="1"/>
</dbReference>
<dbReference type="PROSITE" id="PS51371">
    <property type="entry name" value="CBS"/>
    <property type="match status" value="2"/>
</dbReference>
<feature type="domain" description="CBS" evidence="10">
    <location>
        <begin position="200"/>
        <end position="258"/>
    </location>
</feature>
<evidence type="ECO:0000256" key="5">
    <source>
        <dbReference type="ARBA" id="ARBA00022842"/>
    </source>
</evidence>
<dbReference type="AlphaFoldDB" id="A0A7Z0JBZ4"/>
<dbReference type="InterPro" id="IPR036739">
    <property type="entry name" value="SLC41_membr_dom_sf"/>
</dbReference>
<dbReference type="PANTHER" id="PTHR43773:SF1">
    <property type="entry name" value="MAGNESIUM TRANSPORTER MGTE"/>
    <property type="match status" value="1"/>
</dbReference>